<proteinExistence type="predicted"/>
<reference evidence="2 3" key="1">
    <citation type="submission" date="2024-11" db="EMBL/GenBank/DDBJ databases">
        <title>Chromosome-level genome assembly of the freshwater bivalve Anodonta woodiana.</title>
        <authorList>
            <person name="Chen X."/>
        </authorList>
    </citation>
    <scope>NUCLEOTIDE SEQUENCE [LARGE SCALE GENOMIC DNA]</scope>
    <source>
        <strain evidence="2">MN2024</strain>
        <tissue evidence="2">Gills</tissue>
    </source>
</reference>
<dbReference type="Proteomes" id="UP001634394">
    <property type="component" value="Unassembled WGS sequence"/>
</dbReference>
<feature type="compositionally biased region" description="Basic and acidic residues" evidence="1">
    <location>
        <begin position="191"/>
        <end position="206"/>
    </location>
</feature>
<feature type="region of interest" description="Disordered" evidence="1">
    <location>
        <begin position="345"/>
        <end position="369"/>
    </location>
</feature>
<protein>
    <submittedName>
        <fullName evidence="2">Uncharacterized protein</fullName>
    </submittedName>
</protein>
<gene>
    <name evidence="2" type="ORF">ACJMK2_023532</name>
</gene>
<sequence>MTTLTMKSTHNSYHMGKTFHPAKYGGGGHPQWMRTLEEKYQKLHKKITENTKNNPLPHSYITGRTVYDVRLAGIVSKYREKTSSVNSNNRRPFTLHSASRRPSAATNRNLSANAESKRNAQSKQNTTGDELIQNKNIDSKSDSIESTDDCDNVETQINQTNDEIREISNLNIAEDEDSFQDKVTENATHINDLKRPYSSESLKEEKENEDPVDEVRDNKISMNRVSRKTAKSCPAEVQSVTAVPKRSLSRTKVRSKSAHKIFNTHVENGDVFTNMSKEAQFAVTETIQEMNLMRSKTMIVLPYPAGQDSDLQQLDAPPFERHLPENRISYDNVKGLSKKEAGVERLDDRDEVSSCESSNGSTALPERILSDGLNGNRKLPNIQTSDICQYENSGRHSGFINQQYRIPGIGKYDVPTKRENLFEITPPGFDIRYRDAIPFEERESETPPLIIRERAIQKCNEWLTKYTPI</sequence>
<organism evidence="2 3">
    <name type="scientific">Sinanodonta woodiana</name>
    <name type="common">Chinese pond mussel</name>
    <name type="synonym">Anodonta woodiana</name>
    <dbReference type="NCBI Taxonomy" id="1069815"/>
    <lineage>
        <taxon>Eukaryota</taxon>
        <taxon>Metazoa</taxon>
        <taxon>Spiralia</taxon>
        <taxon>Lophotrochozoa</taxon>
        <taxon>Mollusca</taxon>
        <taxon>Bivalvia</taxon>
        <taxon>Autobranchia</taxon>
        <taxon>Heteroconchia</taxon>
        <taxon>Palaeoheterodonta</taxon>
        <taxon>Unionida</taxon>
        <taxon>Unionoidea</taxon>
        <taxon>Unionidae</taxon>
        <taxon>Unioninae</taxon>
        <taxon>Sinanodonta</taxon>
    </lineage>
</organism>
<evidence type="ECO:0000256" key="1">
    <source>
        <dbReference type="SAM" id="MobiDB-lite"/>
    </source>
</evidence>
<evidence type="ECO:0000313" key="2">
    <source>
        <dbReference type="EMBL" id="KAL3831830.1"/>
    </source>
</evidence>
<dbReference type="EMBL" id="JBJQND010000019">
    <property type="protein sequence ID" value="KAL3831830.1"/>
    <property type="molecule type" value="Genomic_DNA"/>
</dbReference>
<accession>A0ABD3T4J8</accession>
<feature type="compositionally biased region" description="Polar residues" evidence="1">
    <location>
        <begin position="104"/>
        <end position="136"/>
    </location>
</feature>
<comment type="caution">
    <text evidence="2">The sequence shown here is derived from an EMBL/GenBank/DDBJ whole genome shotgun (WGS) entry which is preliminary data.</text>
</comment>
<feature type="region of interest" description="Disordered" evidence="1">
    <location>
        <begin position="186"/>
        <end position="213"/>
    </location>
</feature>
<evidence type="ECO:0000313" key="3">
    <source>
        <dbReference type="Proteomes" id="UP001634394"/>
    </source>
</evidence>
<feature type="region of interest" description="Disordered" evidence="1">
    <location>
        <begin position="80"/>
        <end position="151"/>
    </location>
</feature>
<keyword evidence="3" id="KW-1185">Reference proteome</keyword>
<dbReference type="AlphaFoldDB" id="A0ABD3T4J8"/>
<name>A0ABD3T4J8_SINWO</name>